<gene>
    <name evidence="1" type="ORF">V6N12_076132</name>
</gene>
<dbReference type="EMBL" id="JBBPBM010000239">
    <property type="protein sequence ID" value="KAK8499282.1"/>
    <property type="molecule type" value="Genomic_DNA"/>
</dbReference>
<organism evidence="1 2">
    <name type="scientific">Hibiscus sabdariffa</name>
    <name type="common">roselle</name>
    <dbReference type="NCBI Taxonomy" id="183260"/>
    <lineage>
        <taxon>Eukaryota</taxon>
        <taxon>Viridiplantae</taxon>
        <taxon>Streptophyta</taxon>
        <taxon>Embryophyta</taxon>
        <taxon>Tracheophyta</taxon>
        <taxon>Spermatophyta</taxon>
        <taxon>Magnoliopsida</taxon>
        <taxon>eudicotyledons</taxon>
        <taxon>Gunneridae</taxon>
        <taxon>Pentapetalae</taxon>
        <taxon>rosids</taxon>
        <taxon>malvids</taxon>
        <taxon>Malvales</taxon>
        <taxon>Malvaceae</taxon>
        <taxon>Malvoideae</taxon>
        <taxon>Hibiscus</taxon>
    </lineage>
</organism>
<accession>A0ABR2AYC1</accession>
<proteinExistence type="predicted"/>
<sequence length="202" mass="23063">MGEPVSSKGHDGKVSKETLAEKETVHGIDLVVRVWSKSILSLPRVIVDIDKKFSMITGFPKLHQTRSRSTKGVNSACKNDTGYETMPNSITELRDFILKNVQDFHHHVSRPSYRYRKPYPAWIDSVPFPPGRGTGKSVKERQHAIEKKAYLKVTPLPLTEEEVNENWFDRALLIQANYSTWLYFSSLTTQQSDRKALLASFL</sequence>
<evidence type="ECO:0000313" key="2">
    <source>
        <dbReference type="Proteomes" id="UP001472677"/>
    </source>
</evidence>
<dbReference type="Proteomes" id="UP001472677">
    <property type="component" value="Unassembled WGS sequence"/>
</dbReference>
<reference evidence="1 2" key="1">
    <citation type="journal article" date="2024" name="G3 (Bethesda)">
        <title>Genome assembly of Hibiscus sabdariffa L. provides insights into metabolisms of medicinal natural products.</title>
        <authorList>
            <person name="Kim T."/>
        </authorList>
    </citation>
    <scope>NUCLEOTIDE SEQUENCE [LARGE SCALE GENOMIC DNA]</scope>
    <source>
        <strain evidence="1">TK-2024</strain>
        <tissue evidence="1">Old leaves</tissue>
    </source>
</reference>
<protein>
    <submittedName>
        <fullName evidence="1">Uncharacterized protein</fullName>
    </submittedName>
</protein>
<comment type="caution">
    <text evidence="1">The sequence shown here is derived from an EMBL/GenBank/DDBJ whole genome shotgun (WGS) entry which is preliminary data.</text>
</comment>
<name>A0ABR2AYC1_9ROSI</name>
<evidence type="ECO:0000313" key="1">
    <source>
        <dbReference type="EMBL" id="KAK8499282.1"/>
    </source>
</evidence>
<keyword evidence="2" id="KW-1185">Reference proteome</keyword>